<evidence type="ECO:0000313" key="10">
    <source>
        <dbReference type="WBParaSite" id="SBAD_0000432601-mRNA-1"/>
    </source>
</evidence>
<dbReference type="PANTHER" id="PTHR23117">
    <property type="entry name" value="GUANYLATE KINASE-RELATED"/>
    <property type="match status" value="1"/>
</dbReference>
<dbReference type="PROSITE" id="PS50052">
    <property type="entry name" value="GUANYLATE_KINASE_2"/>
    <property type="match status" value="1"/>
</dbReference>
<evidence type="ECO:0000256" key="1">
    <source>
        <dbReference type="ARBA" id="ARBA00005790"/>
    </source>
</evidence>
<dbReference type="EMBL" id="UZAM01008151">
    <property type="protein sequence ID" value="VDP03500.1"/>
    <property type="molecule type" value="Genomic_DNA"/>
</dbReference>
<keyword evidence="6" id="KW-0067">ATP-binding</keyword>
<dbReference type="GO" id="GO:0005524">
    <property type="term" value="F:ATP binding"/>
    <property type="evidence" value="ECO:0007669"/>
    <property type="project" value="UniProtKB-KW"/>
</dbReference>
<evidence type="ECO:0000256" key="2">
    <source>
        <dbReference type="ARBA" id="ARBA00012961"/>
    </source>
</evidence>
<feature type="domain" description="Guanylate kinase-like" evidence="7">
    <location>
        <begin position="3"/>
        <end position="185"/>
    </location>
</feature>
<reference evidence="8 9" key="2">
    <citation type="submission" date="2018-11" db="EMBL/GenBank/DDBJ databases">
        <authorList>
            <consortium name="Pathogen Informatics"/>
        </authorList>
    </citation>
    <scope>NUCLEOTIDE SEQUENCE [LARGE SCALE GENOMIC DNA]</scope>
</reference>
<evidence type="ECO:0000259" key="7">
    <source>
        <dbReference type="PROSITE" id="PS50052"/>
    </source>
</evidence>
<evidence type="ECO:0000313" key="9">
    <source>
        <dbReference type="Proteomes" id="UP000270296"/>
    </source>
</evidence>
<dbReference type="NCBIfam" id="TIGR03263">
    <property type="entry name" value="guanyl_kin"/>
    <property type="match status" value="1"/>
</dbReference>
<keyword evidence="4" id="KW-0547">Nucleotide-binding</keyword>
<dbReference type="Gene3D" id="3.40.50.300">
    <property type="entry name" value="P-loop containing nucleotide triphosphate hydrolases"/>
    <property type="match status" value="1"/>
</dbReference>
<dbReference type="GO" id="GO:0005829">
    <property type="term" value="C:cytosol"/>
    <property type="evidence" value="ECO:0007669"/>
    <property type="project" value="TreeGrafter"/>
</dbReference>
<dbReference type="Pfam" id="PF00625">
    <property type="entry name" value="Guanylate_kin"/>
    <property type="match status" value="1"/>
</dbReference>
<dbReference type="InterPro" id="IPR008144">
    <property type="entry name" value="Guanylate_kin-like_dom"/>
</dbReference>
<dbReference type="AlphaFoldDB" id="A0A183IKJ9"/>
<evidence type="ECO:0000256" key="5">
    <source>
        <dbReference type="ARBA" id="ARBA00022777"/>
    </source>
</evidence>
<dbReference type="GO" id="GO:0004385">
    <property type="term" value="F:GMP kinase activity"/>
    <property type="evidence" value="ECO:0007669"/>
    <property type="project" value="UniProtKB-EC"/>
</dbReference>
<evidence type="ECO:0000256" key="4">
    <source>
        <dbReference type="ARBA" id="ARBA00022741"/>
    </source>
</evidence>
<evidence type="ECO:0000256" key="3">
    <source>
        <dbReference type="ARBA" id="ARBA00022679"/>
    </source>
</evidence>
<evidence type="ECO:0000313" key="8">
    <source>
        <dbReference type="EMBL" id="VDP03500.1"/>
    </source>
</evidence>
<dbReference type="SUPFAM" id="SSF52540">
    <property type="entry name" value="P-loop containing nucleoside triphosphate hydrolases"/>
    <property type="match status" value="1"/>
</dbReference>
<protein>
    <recommendedName>
        <fullName evidence="2">guanylate kinase</fullName>
        <ecNumber evidence="2">2.7.4.8</ecNumber>
    </recommendedName>
</protein>
<keyword evidence="9" id="KW-1185">Reference proteome</keyword>
<dbReference type="PANTHER" id="PTHR23117:SF13">
    <property type="entry name" value="GUANYLATE KINASE"/>
    <property type="match status" value="1"/>
</dbReference>
<comment type="similarity">
    <text evidence="1">Belongs to the guanylate kinase family.</text>
</comment>
<dbReference type="CDD" id="cd00071">
    <property type="entry name" value="GMPK"/>
    <property type="match status" value="1"/>
</dbReference>
<dbReference type="InterPro" id="IPR020590">
    <property type="entry name" value="Guanylate_kinase_CS"/>
</dbReference>
<dbReference type="EC" id="2.7.4.8" evidence="2"/>
<dbReference type="InterPro" id="IPR008145">
    <property type="entry name" value="GK/Ca_channel_bsu"/>
</dbReference>
<dbReference type="PROSITE" id="PS00856">
    <property type="entry name" value="GUANYLATE_KINASE_1"/>
    <property type="match status" value="1"/>
</dbReference>
<sequence length="241" mass="27436">MVINVIVISGPSGSGKSTLLKKLFDEHPGTFAFSVSHTTRSPRPGEKDGVDYYFVSREDMEAAIRRGEFLEYAEFGGNLYGTSLMAIKNVQKTNKICILDLELKGVKSVMKTNLQARFVLIKPPSLDVLEQRLRDRGTETTQSLSRRLERAARDIEEASVQQLFDCIIVNDDLQVAYAQLTEFLKQVFAVDCKFTPWLNLYPYLYSLENHLNTCSYLPYFNILCICLLPEDFRNHLTSDSL</sequence>
<keyword evidence="3" id="KW-0808">Transferase</keyword>
<accession>A0A183IKJ9</accession>
<dbReference type="FunFam" id="3.40.50.300:FF:000776">
    <property type="entry name" value="Guanylate kinase 2"/>
    <property type="match status" value="1"/>
</dbReference>
<dbReference type="WBParaSite" id="SBAD_0000432601-mRNA-1">
    <property type="protein sequence ID" value="SBAD_0000432601-mRNA-1"/>
    <property type="gene ID" value="SBAD_0000432601"/>
</dbReference>
<organism evidence="10">
    <name type="scientific">Soboliphyme baturini</name>
    <dbReference type="NCBI Taxonomy" id="241478"/>
    <lineage>
        <taxon>Eukaryota</taxon>
        <taxon>Metazoa</taxon>
        <taxon>Ecdysozoa</taxon>
        <taxon>Nematoda</taxon>
        <taxon>Enoplea</taxon>
        <taxon>Dorylaimia</taxon>
        <taxon>Dioctophymatida</taxon>
        <taxon>Dioctophymatoidea</taxon>
        <taxon>Soboliphymatidae</taxon>
        <taxon>Soboliphyme</taxon>
    </lineage>
</organism>
<name>A0A183IKJ9_9BILA</name>
<dbReference type="OrthoDB" id="6334211at2759"/>
<dbReference type="SMART" id="SM00072">
    <property type="entry name" value="GuKc"/>
    <property type="match status" value="1"/>
</dbReference>
<evidence type="ECO:0000256" key="6">
    <source>
        <dbReference type="ARBA" id="ARBA00022840"/>
    </source>
</evidence>
<dbReference type="InterPro" id="IPR017665">
    <property type="entry name" value="Guanylate_kinase"/>
</dbReference>
<reference evidence="10" key="1">
    <citation type="submission" date="2016-06" db="UniProtKB">
        <authorList>
            <consortium name="WormBaseParasite"/>
        </authorList>
    </citation>
    <scope>IDENTIFICATION</scope>
</reference>
<dbReference type="InterPro" id="IPR027417">
    <property type="entry name" value="P-loop_NTPase"/>
</dbReference>
<gene>
    <name evidence="8" type="ORF">SBAD_LOCUS4145</name>
</gene>
<proteinExistence type="inferred from homology"/>
<dbReference type="Proteomes" id="UP000270296">
    <property type="component" value="Unassembled WGS sequence"/>
</dbReference>
<keyword evidence="5" id="KW-0418">Kinase</keyword>